<gene>
    <name evidence="2" type="ORF">C8D89_11313</name>
</gene>
<organism evidence="2 3">
    <name type="scientific">Actinomycetospora cinnamomea</name>
    <dbReference type="NCBI Taxonomy" id="663609"/>
    <lineage>
        <taxon>Bacteria</taxon>
        <taxon>Bacillati</taxon>
        <taxon>Actinomycetota</taxon>
        <taxon>Actinomycetes</taxon>
        <taxon>Pseudonocardiales</taxon>
        <taxon>Pseudonocardiaceae</taxon>
        <taxon>Actinomycetospora</taxon>
    </lineage>
</organism>
<evidence type="ECO:0000313" key="3">
    <source>
        <dbReference type="Proteomes" id="UP000245639"/>
    </source>
</evidence>
<evidence type="ECO:0000256" key="1">
    <source>
        <dbReference type="SAM" id="Phobius"/>
    </source>
</evidence>
<dbReference type="EMBL" id="QEKW01000013">
    <property type="protein sequence ID" value="PVZ06275.1"/>
    <property type="molecule type" value="Genomic_DNA"/>
</dbReference>
<accession>A0A2U1F265</accession>
<sequence>MRRESTGSVWGPWLLGWCGLLVLALANGTLRALVIQPRLGETVARALATVILLAALTALVWWLHRRRPIPTARQAWAIGAAWVAMTLAFEFGWGGLVAGLPWSTMLADYDLTAGRIWILVPIWTALAPALVRRAQHRAPATAP</sequence>
<keyword evidence="1" id="KW-1133">Transmembrane helix</keyword>
<evidence type="ECO:0000313" key="2">
    <source>
        <dbReference type="EMBL" id="PVZ06275.1"/>
    </source>
</evidence>
<dbReference type="OrthoDB" id="5194395at2"/>
<feature type="transmembrane region" description="Helical" evidence="1">
    <location>
        <begin position="42"/>
        <end position="63"/>
    </location>
</feature>
<dbReference type="AlphaFoldDB" id="A0A2U1F265"/>
<proteinExistence type="predicted"/>
<dbReference type="RefSeq" id="WP_133251991.1">
    <property type="nucleotide sequence ID" value="NZ_QEKW01000013.1"/>
</dbReference>
<name>A0A2U1F265_9PSEU</name>
<dbReference type="Proteomes" id="UP000245639">
    <property type="component" value="Unassembled WGS sequence"/>
</dbReference>
<keyword evidence="1" id="KW-0812">Transmembrane</keyword>
<keyword evidence="3" id="KW-1185">Reference proteome</keyword>
<feature type="transmembrane region" description="Helical" evidence="1">
    <location>
        <begin position="114"/>
        <end position="131"/>
    </location>
</feature>
<keyword evidence="1" id="KW-0472">Membrane</keyword>
<comment type="caution">
    <text evidence="2">The sequence shown here is derived from an EMBL/GenBank/DDBJ whole genome shotgun (WGS) entry which is preliminary data.</text>
</comment>
<protein>
    <submittedName>
        <fullName evidence="2">Uncharacterized protein</fullName>
    </submittedName>
</protein>
<reference evidence="2 3" key="1">
    <citation type="submission" date="2018-04" db="EMBL/GenBank/DDBJ databases">
        <title>Genomic Encyclopedia of Type Strains, Phase IV (KMG-IV): sequencing the most valuable type-strain genomes for metagenomic binning, comparative biology and taxonomic classification.</title>
        <authorList>
            <person name="Goeker M."/>
        </authorList>
    </citation>
    <scope>NUCLEOTIDE SEQUENCE [LARGE SCALE GENOMIC DNA]</scope>
    <source>
        <strain evidence="2 3">DSM 45771</strain>
    </source>
</reference>
<feature type="transmembrane region" description="Helical" evidence="1">
    <location>
        <begin position="75"/>
        <end position="94"/>
    </location>
</feature>